<feature type="transmembrane region" description="Helical" evidence="6">
    <location>
        <begin position="48"/>
        <end position="68"/>
    </location>
</feature>
<dbReference type="EMBL" id="JAKKDV010000004">
    <property type="protein sequence ID" value="MCF7561180.1"/>
    <property type="molecule type" value="Genomic_DNA"/>
</dbReference>
<feature type="transmembrane region" description="Helical" evidence="6">
    <location>
        <begin position="12"/>
        <end position="36"/>
    </location>
</feature>
<evidence type="ECO:0000256" key="6">
    <source>
        <dbReference type="SAM" id="Phobius"/>
    </source>
</evidence>
<comment type="caution">
    <text evidence="8">The sequence shown here is derived from an EMBL/GenBank/DDBJ whole genome shotgun (WGS) entry which is preliminary data.</text>
</comment>
<evidence type="ECO:0000313" key="8">
    <source>
        <dbReference type="EMBL" id="MCF7561180.1"/>
    </source>
</evidence>
<evidence type="ECO:0000256" key="3">
    <source>
        <dbReference type="ARBA" id="ARBA00022692"/>
    </source>
</evidence>
<accession>A0ABS9IKS4</accession>
<sequence>MSKIILGILVNIGVWQLMLIVLTIFILLFPVLALISILKNDFKGNDKIIWVLVAILLPFFGPILYFAIGRPKRLKNKE</sequence>
<dbReference type="Pfam" id="PF13396">
    <property type="entry name" value="PLDc_N"/>
    <property type="match status" value="1"/>
</dbReference>
<keyword evidence="5 6" id="KW-0472">Membrane</keyword>
<evidence type="ECO:0000256" key="2">
    <source>
        <dbReference type="ARBA" id="ARBA00022475"/>
    </source>
</evidence>
<keyword evidence="2" id="KW-1003">Cell membrane</keyword>
<dbReference type="RefSeq" id="WP_237231849.1">
    <property type="nucleotide sequence ID" value="NZ_JAKKDV010000004.1"/>
</dbReference>
<name>A0ABS9IKS4_9FLAO</name>
<dbReference type="InterPro" id="IPR027379">
    <property type="entry name" value="CLS_N"/>
</dbReference>
<dbReference type="Proteomes" id="UP001200022">
    <property type="component" value="Unassembled WGS sequence"/>
</dbReference>
<organism evidence="8 9">
    <name type="scientific">Flaviramulus multivorans</name>
    <dbReference type="NCBI Taxonomy" id="1304750"/>
    <lineage>
        <taxon>Bacteria</taxon>
        <taxon>Pseudomonadati</taxon>
        <taxon>Bacteroidota</taxon>
        <taxon>Flavobacteriia</taxon>
        <taxon>Flavobacteriales</taxon>
        <taxon>Flavobacteriaceae</taxon>
        <taxon>Flaviramulus</taxon>
    </lineage>
</organism>
<feature type="domain" description="Cardiolipin synthase N-terminal" evidence="7">
    <location>
        <begin position="31"/>
        <end position="70"/>
    </location>
</feature>
<reference evidence="8 9" key="1">
    <citation type="submission" date="2022-01" db="EMBL/GenBank/DDBJ databases">
        <title>Draft genome sequence of Sabulilitoribacter multivorans KCTC 32326.</title>
        <authorList>
            <person name="Oh J.-S."/>
        </authorList>
    </citation>
    <scope>NUCLEOTIDE SEQUENCE [LARGE SCALE GENOMIC DNA]</scope>
    <source>
        <strain evidence="8 9">M-M16</strain>
    </source>
</reference>
<keyword evidence="4 6" id="KW-1133">Transmembrane helix</keyword>
<keyword evidence="9" id="KW-1185">Reference proteome</keyword>
<protein>
    <submittedName>
        <fullName evidence="8">PLDc N-terminal domain-containing protein</fullName>
    </submittedName>
</protein>
<evidence type="ECO:0000256" key="4">
    <source>
        <dbReference type="ARBA" id="ARBA00022989"/>
    </source>
</evidence>
<proteinExistence type="predicted"/>
<evidence type="ECO:0000256" key="5">
    <source>
        <dbReference type="ARBA" id="ARBA00023136"/>
    </source>
</evidence>
<evidence type="ECO:0000259" key="7">
    <source>
        <dbReference type="Pfam" id="PF13396"/>
    </source>
</evidence>
<gene>
    <name evidence="8" type="ORF">L3X39_11075</name>
</gene>
<evidence type="ECO:0000313" key="9">
    <source>
        <dbReference type="Proteomes" id="UP001200022"/>
    </source>
</evidence>
<comment type="subcellular location">
    <subcellularLocation>
        <location evidence="1">Cell membrane</location>
        <topology evidence="1">Multi-pass membrane protein</topology>
    </subcellularLocation>
</comment>
<evidence type="ECO:0000256" key="1">
    <source>
        <dbReference type="ARBA" id="ARBA00004651"/>
    </source>
</evidence>
<keyword evidence="3 6" id="KW-0812">Transmembrane</keyword>